<comment type="cofactor">
    <cofactor evidence="1">
        <name>Mn(2+)</name>
        <dbReference type="ChEBI" id="CHEBI:29035"/>
    </cofactor>
</comment>
<keyword evidence="3 10" id="KW-0436">Ligase</keyword>
<dbReference type="AlphaFoldDB" id="A0A4V2WAQ2"/>
<evidence type="ECO:0000256" key="7">
    <source>
        <dbReference type="ARBA" id="ARBA00022840"/>
    </source>
</evidence>
<dbReference type="InterPro" id="IPR011761">
    <property type="entry name" value="ATP-grasp"/>
</dbReference>
<dbReference type="Pfam" id="PF02955">
    <property type="entry name" value="GSH-S_ATP"/>
    <property type="match status" value="1"/>
</dbReference>
<comment type="cofactor">
    <cofactor evidence="2">
        <name>Mg(2+)</name>
        <dbReference type="ChEBI" id="CHEBI:18420"/>
    </cofactor>
</comment>
<dbReference type="InterPro" id="IPR016185">
    <property type="entry name" value="PreATP-grasp_dom_sf"/>
</dbReference>
<keyword evidence="8" id="KW-0460">Magnesium</keyword>
<evidence type="ECO:0000256" key="3">
    <source>
        <dbReference type="ARBA" id="ARBA00022598"/>
    </source>
</evidence>
<dbReference type="Gene3D" id="3.30.1490.20">
    <property type="entry name" value="ATP-grasp fold, A domain"/>
    <property type="match status" value="1"/>
</dbReference>
<evidence type="ECO:0000313" key="13">
    <source>
        <dbReference type="Proteomes" id="UP000295247"/>
    </source>
</evidence>
<dbReference type="SUPFAM" id="SSF52440">
    <property type="entry name" value="PreATP-grasp domain"/>
    <property type="match status" value="1"/>
</dbReference>
<keyword evidence="7 10" id="KW-0067">ATP-binding</keyword>
<dbReference type="PANTHER" id="PTHR21621">
    <property type="entry name" value="RIBOSOMAL PROTEIN S6 MODIFICATION PROTEIN"/>
    <property type="match status" value="1"/>
</dbReference>
<evidence type="ECO:0000256" key="9">
    <source>
        <dbReference type="ARBA" id="ARBA00023211"/>
    </source>
</evidence>
<dbReference type="FunFam" id="3.30.1490.20:FF:000009">
    <property type="entry name" value="Glutathione synthetase"/>
    <property type="match status" value="1"/>
</dbReference>
<comment type="caution">
    <text evidence="12">The sequence shown here is derived from an EMBL/GenBank/DDBJ whole genome shotgun (WGS) entry which is preliminary data.</text>
</comment>
<evidence type="ECO:0000256" key="5">
    <source>
        <dbReference type="ARBA" id="ARBA00022723"/>
    </source>
</evidence>
<evidence type="ECO:0000313" key="12">
    <source>
        <dbReference type="EMBL" id="TCW40040.1"/>
    </source>
</evidence>
<proteinExistence type="inferred from homology"/>
<evidence type="ECO:0000256" key="4">
    <source>
        <dbReference type="ARBA" id="ARBA00022684"/>
    </source>
</evidence>
<evidence type="ECO:0000256" key="2">
    <source>
        <dbReference type="ARBA" id="ARBA00001946"/>
    </source>
</evidence>
<dbReference type="PROSITE" id="PS50975">
    <property type="entry name" value="ATP_GRASP"/>
    <property type="match status" value="1"/>
</dbReference>
<gene>
    <name evidence="10" type="primary">gshB</name>
    <name evidence="12" type="ORF">EDC29_101457</name>
</gene>
<dbReference type="FunFam" id="3.40.50.20:FF:000009">
    <property type="entry name" value="Glutathione synthetase"/>
    <property type="match status" value="1"/>
</dbReference>
<keyword evidence="5" id="KW-0479">Metal-binding</keyword>
<dbReference type="InterPro" id="IPR006284">
    <property type="entry name" value="Glut_synth_pro"/>
</dbReference>
<reference evidence="12 13" key="1">
    <citation type="submission" date="2019-03" db="EMBL/GenBank/DDBJ databases">
        <title>Genomic Encyclopedia of Type Strains, Phase IV (KMG-IV): sequencing the most valuable type-strain genomes for metagenomic binning, comparative biology and taxonomic classification.</title>
        <authorList>
            <person name="Goeker M."/>
        </authorList>
    </citation>
    <scope>NUCLEOTIDE SEQUENCE [LARGE SCALE GENOMIC DNA]</scope>
    <source>
        <strain evidence="12 13">DSM 203</strain>
    </source>
</reference>
<keyword evidence="6 10" id="KW-0547">Nucleotide-binding</keyword>
<evidence type="ECO:0000259" key="11">
    <source>
        <dbReference type="PROSITE" id="PS50975"/>
    </source>
</evidence>
<dbReference type="Pfam" id="PF02951">
    <property type="entry name" value="GSH-S_N"/>
    <property type="match status" value="1"/>
</dbReference>
<accession>A0A4V2WAQ2</accession>
<dbReference type="GO" id="GO:0005737">
    <property type="term" value="C:cytoplasm"/>
    <property type="evidence" value="ECO:0007669"/>
    <property type="project" value="TreeGrafter"/>
</dbReference>
<dbReference type="NCBIfam" id="NF003573">
    <property type="entry name" value="PRK05246.1"/>
    <property type="match status" value="1"/>
</dbReference>
<sequence>MSIDIGIVMDPIGSINTKKDSSLAMLLAAQRRGWRPWYMELGDLALDGDRALGRMRPLEVRDDPADWYTLGEPEVRPLGALDALLMRKDPPFDMEYVFSTYLLEHAQAAGCLVVNDPRSLRDANEKLFTARFPQCTPPTLVTASATDIRAFLGHHGEIVLKPLDGMGGASVFRVGAHDPNLGVIIETLTLHGRRYCMAQRYLPEIADGDKRILMVDGEPIPYCLARIPAPGESRGNLAAGASAEARALSERERWIAAQVGPELRARGILFAGLDVIGDHLTEINVTSPTCIRELDAAHGLDIAGALMDRIAARLDARD</sequence>
<dbReference type="InterPro" id="IPR013815">
    <property type="entry name" value="ATP_grasp_subdomain_1"/>
</dbReference>
<name>A0A4V2WAQ2_MARGR</name>
<feature type="domain" description="ATP-grasp" evidence="11">
    <location>
        <begin position="126"/>
        <end position="311"/>
    </location>
</feature>
<dbReference type="InterPro" id="IPR004215">
    <property type="entry name" value="GSHS_N"/>
</dbReference>
<comment type="catalytic activity">
    <reaction evidence="10">
        <text>gamma-L-glutamyl-L-cysteine + glycine + ATP = glutathione + ADP + phosphate + H(+)</text>
        <dbReference type="Rhea" id="RHEA:13557"/>
        <dbReference type="ChEBI" id="CHEBI:15378"/>
        <dbReference type="ChEBI" id="CHEBI:30616"/>
        <dbReference type="ChEBI" id="CHEBI:43474"/>
        <dbReference type="ChEBI" id="CHEBI:57305"/>
        <dbReference type="ChEBI" id="CHEBI:57925"/>
        <dbReference type="ChEBI" id="CHEBI:58173"/>
        <dbReference type="ChEBI" id="CHEBI:456216"/>
        <dbReference type="EC" id="6.3.2.3"/>
    </reaction>
</comment>
<dbReference type="HAMAP" id="MF_00162">
    <property type="entry name" value="GSH_S"/>
    <property type="match status" value="1"/>
</dbReference>
<dbReference type="SUPFAM" id="SSF56059">
    <property type="entry name" value="Glutathione synthetase ATP-binding domain-like"/>
    <property type="match status" value="1"/>
</dbReference>
<evidence type="ECO:0000256" key="6">
    <source>
        <dbReference type="ARBA" id="ARBA00022741"/>
    </source>
</evidence>
<comment type="pathway">
    <text evidence="10">Sulfur metabolism; glutathione biosynthesis; glutathione from L-cysteine and L-glutamate: step 2/2.</text>
</comment>
<dbReference type="Gene3D" id="3.40.50.20">
    <property type="match status" value="1"/>
</dbReference>
<evidence type="ECO:0000256" key="8">
    <source>
        <dbReference type="ARBA" id="ARBA00022842"/>
    </source>
</evidence>
<comment type="similarity">
    <text evidence="10">Belongs to the prokaryotic GSH synthase family.</text>
</comment>
<protein>
    <recommendedName>
        <fullName evidence="10">Glutathione synthetase</fullName>
        <ecNumber evidence="10">6.3.2.3</ecNumber>
    </recommendedName>
    <alternativeName>
        <fullName evidence="10">GSH synthetase</fullName>
        <shortName evidence="10">GSH-S</shortName>
        <shortName evidence="10">GSHase</shortName>
    </alternativeName>
    <alternativeName>
        <fullName evidence="10">Glutathione synthase</fullName>
    </alternativeName>
</protein>
<dbReference type="RefSeq" id="WP_132228373.1">
    <property type="nucleotide sequence ID" value="NZ_NRRH01000066.1"/>
</dbReference>
<evidence type="ECO:0000256" key="1">
    <source>
        <dbReference type="ARBA" id="ARBA00001936"/>
    </source>
</evidence>
<dbReference type="EC" id="6.3.2.3" evidence="10"/>
<dbReference type="InterPro" id="IPR004218">
    <property type="entry name" value="GSHS_ATP-bd"/>
</dbReference>
<dbReference type="PANTHER" id="PTHR21621:SF4">
    <property type="entry name" value="GLUTATHIONE SYNTHETASE"/>
    <property type="match status" value="1"/>
</dbReference>
<dbReference type="NCBIfam" id="TIGR01380">
    <property type="entry name" value="glut_syn"/>
    <property type="match status" value="1"/>
</dbReference>
<dbReference type="Proteomes" id="UP000295247">
    <property type="component" value="Unassembled WGS sequence"/>
</dbReference>
<dbReference type="GO" id="GO:0046872">
    <property type="term" value="F:metal ion binding"/>
    <property type="evidence" value="ECO:0007669"/>
    <property type="project" value="UniProtKB-KW"/>
</dbReference>
<organism evidence="12 13">
    <name type="scientific">Marichromatium gracile</name>
    <name type="common">Chromatium gracile</name>
    <dbReference type="NCBI Taxonomy" id="1048"/>
    <lineage>
        <taxon>Bacteria</taxon>
        <taxon>Pseudomonadati</taxon>
        <taxon>Pseudomonadota</taxon>
        <taxon>Gammaproteobacteria</taxon>
        <taxon>Chromatiales</taxon>
        <taxon>Chromatiaceae</taxon>
        <taxon>Marichromatium</taxon>
    </lineage>
</organism>
<evidence type="ECO:0000256" key="10">
    <source>
        <dbReference type="HAMAP-Rule" id="MF_00162"/>
    </source>
</evidence>
<dbReference type="Gene3D" id="3.30.470.20">
    <property type="entry name" value="ATP-grasp fold, B domain"/>
    <property type="match status" value="1"/>
</dbReference>
<keyword evidence="4 10" id="KW-0317">Glutathione biosynthesis</keyword>
<dbReference type="GO" id="GO:0004363">
    <property type="term" value="F:glutathione synthase activity"/>
    <property type="evidence" value="ECO:0007669"/>
    <property type="project" value="UniProtKB-UniRule"/>
</dbReference>
<keyword evidence="9" id="KW-0464">Manganese</keyword>
<dbReference type="UniPathway" id="UPA00142">
    <property type="reaction ID" value="UER00210"/>
</dbReference>
<dbReference type="GO" id="GO:0005524">
    <property type="term" value="F:ATP binding"/>
    <property type="evidence" value="ECO:0007669"/>
    <property type="project" value="UniProtKB-UniRule"/>
</dbReference>
<dbReference type="EMBL" id="SMDC01000001">
    <property type="protein sequence ID" value="TCW40040.1"/>
    <property type="molecule type" value="Genomic_DNA"/>
</dbReference>